<sequence>MTLLLHGAVNGSGQDNRERYTVSFFALHDSLDNARLSRKAPSPAALSLVLTTSEEQPDIQRDAAVYADIRRRIMQTTESLI</sequence>
<dbReference type="HOGENOM" id="CLU_2575576_0_0_1"/>
<proteinExistence type="predicted"/>
<organism evidence="1">
    <name type="scientific">Trichophyton rubrum CBS 288.86</name>
    <dbReference type="NCBI Taxonomy" id="1215330"/>
    <lineage>
        <taxon>Eukaryota</taxon>
        <taxon>Fungi</taxon>
        <taxon>Dikarya</taxon>
        <taxon>Ascomycota</taxon>
        <taxon>Pezizomycotina</taxon>
        <taxon>Eurotiomycetes</taxon>
        <taxon>Eurotiomycetidae</taxon>
        <taxon>Onygenales</taxon>
        <taxon>Arthrodermataceae</taxon>
        <taxon>Trichophyton</taxon>
    </lineage>
</organism>
<evidence type="ECO:0000313" key="1">
    <source>
        <dbReference type="EMBL" id="EZF57647.1"/>
    </source>
</evidence>
<dbReference type="EMBL" id="KK207680">
    <property type="protein sequence ID" value="EZF57647.1"/>
    <property type="molecule type" value="Genomic_DNA"/>
</dbReference>
<reference evidence="1" key="1">
    <citation type="submission" date="2014-02" db="EMBL/GenBank/DDBJ databases">
        <title>The Genome Sequence of Trichophyton rubrum (morphotype fischeri) CBS 288.86.</title>
        <authorList>
            <consortium name="The Broad Institute Genomics Platform"/>
            <person name="Cuomo C.A."/>
            <person name="White T.C."/>
            <person name="Graser Y."/>
            <person name="Martinez-Rossi N."/>
            <person name="Heitman J."/>
            <person name="Young S.K."/>
            <person name="Zeng Q."/>
            <person name="Gargeya S."/>
            <person name="Abouelleil A."/>
            <person name="Alvarado L."/>
            <person name="Chapman S.B."/>
            <person name="Gainer-Dewar J."/>
            <person name="Goldberg J."/>
            <person name="Griggs A."/>
            <person name="Gujja S."/>
            <person name="Hansen M."/>
            <person name="Howarth C."/>
            <person name="Imamovic A."/>
            <person name="Larimer J."/>
            <person name="Martinez D."/>
            <person name="Murphy C."/>
            <person name="Pearson M.D."/>
            <person name="Persinoti G."/>
            <person name="Poon T."/>
            <person name="Priest M."/>
            <person name="Roberts A.D."/>
            <person name="Saif S."/>
            <person name="Shea T.D."/>
            <person name="Sykes S.N."/>
            <person name="Wortman J."/>
            <person name="Nusbaum C."/>
            <person name="Birren B."/>
        </authorList>
    </citation>
    <scope>NUCLEOTIDE SEQUENCE [LARGE SCALE GENOMIC DNA]</scope>
    <source>
        <strain evidence="1">CBS 288.86</strain>
    </source>
</reference>
<dbReference type="AlphaFoldDB" id="A0A022WH08"/>
<name>A0A022WH08_TRIRU</name>
<gene>
    <name evidence="1" type="ORF">H103_00125</name>
</gene>
<dbReference type="Proteomes" id="UP000023758">
    <property type="component" value="Unassembled WGS sequence"/>
</dbReference>
<accession>A0A022WH08</accession>
<protein>
    <submittedName>
        <fullName evidence="1">Uncharacterized protein</fullName>
    </submittedName>
</protein>